<keyword evidence="8" id="KW-0106">Calcium</keyword>
<dbReference type="PROSITE" id="PS50297">
    <property type="entry name" value="ANK_REP_REGION"/>
    <property type="match status" value="4"/>
</dbReference>
<feature type="transmembrane region" description="Helical" evidence="17">
    <location>
        <begin position="615"/>
        <end position="640"/>
    </location>
</feature>
<protein>
    <submittedName>
        <fullName evidence="19">Transient receptor potential channel pyrexia-like</fullName>
    </submittedName>
</protein>
<dbReference type="Pfam" id="PF12796">
    <property type="entry name" value="Ank_2"/>
    <property type="match status" value="2"/>
</dbReference>
<name>W5NIC3_LEPOC</name>
<evidence type="ECO:0000256" key="12">
    <source>
        <dbReference type="ARBA" id="ARBA00023136"/>
    </source>
</evidence>
<evidence type="ECO:0000256" key="9">
    <source>
        <dbReference type="ARBA" id="ARBA00022989"/>
    </source>
</evidence>
<evidence type="ECO:0000256" key="5">
    <source>
        <dbReference type="ARBA" id="ARBA00022673"/>
    </source>
</evidence>
<organism evidence="19 20">
    <name type="scientific">Lepisosteus oculatus</name>
    <name type="common">Spotted gar</name>
    <dbReference type="NCBI Taxonomy" id="7918"/>
    <lineage>
        <taxon>Eukaryota</taxon>
        <taxon>Metazoa</taxon>
        <taxon>Chordata</taxon>
        <taxon>Craniata</taxon>
        <taxon>Vertebrata</taxon>
        <taxon>Euteleostomi</taxon>
        <taxon>Actinopterygii</taxon>
        <taxon>Neopterygii</taxon>
        <taxon>Holostei</taxon>
        <taxon>Semionotiformes</taxon>
        <taxon>Lepisosteidae</taxon>
        <taxon>Lepisosteus</taxon>
    </lineage>
</organism>
<dbReference type="Gene3D" id="1.25.40.20">
    <property type="entry name" value="Ankyrin repeat-containing domain"/>
    <property type="match status" value="2"/>
</dbReference>
<evidence type="ECO:0000259" key="18">
    <source>
        <dbReference type="Pfam" id="PF00520"/>
    </source>
</evidence>
<keyword evidence="9 17" id="KW-1133">Transmembrane helix</keyword>
<dbReference type="InterPro" id="IPR005821">
    <property type="entry name" value="Ion_trans_dom"/>
</dbReference>
<reference evidence="19" key="3">
    <citation type="submission" date="2025-09" db="UniProtKB">
        <authorList>
            <consortium name="Ensembl"/>
        </authorList>
    </citation>
    <scope>IDENTIFICATION</scope>
</reference>
<evidence type="ECO:0000313" key="19">
    <source>
        <dbReference type="Ensembl" id="ENSLOCP00000020382.1"/>
    </source>
</evidence>
<feature type="repeat" description="ANK" evidence="15">
    <location>
        <begin position="236"/>
        <end position="268"/>
    </location>
</feature>
<evidence type="ECO:0000256" key="17">
    <source>
        <dbReference type="SAM" id="Phobius"/>
    </source>
</evidence>
<feature type="transmembrane region" description="Helical" evidence="17">
    <location>
        <begin position="364"/>
        <end position="391"/>
    </location>
</feature>
<proteinExistence type="predicted"/>
<evidence type="ECO:0000256" key="14">
    <source>
        <dbReference type="ARBA" id="ARBA00036634"/>
    </source>
</evidence>
<dbReference type="eggNOG" id="KOG0510">
    <property type="taxonomic scope" value="Eukaryota"/>
</dbReference>
<dbReference type="PRINTS" id="PR01415">
    <property type="entry name" value="ANKYRIN"/>
</dbReference>
<dbReference type="FunFam" id="1.10.287.70:FF:000292">
    <property type="entry name" value="Calcium transporter 2"/>
    <property type="match status" value="1"/>
</dbReference>
<dbReference type="AlphaFoldDB" id="W5NIC3"/>
<feature type="repeat" description="ANK" evidence="15">
    <location>
        <begin position="136"/>
        <end position="168"/>
    </location>
</feature>
<feature type="repeat" description="ANK" evidence="15">
    <location>
        <begin position="169"/>
        <end position="201"/>
    </location>
</feature>
<dbReference type="PANTHER" id="PTHR10582:SF33">
    <property type="entry name" value="TRANSIENT RECEPTOR POTENTIAL CHANNEL PYREXIA"/>
    <property type="match status" value="1"/>
</dbReference>
<dbReference type="KEGG" id="loc:102693044"/>
<dbReference type="EMBL" id="AHAT01001702">
    <property type="status" value="NOT_ANNOTATED_CDS"/>
    <property type="molecule type" value="Genomic_DNA"/>
</dbReference>
<dbReference type="FunFam" id="1.25.40.20:FF:001071">
    <property type="entry name" value="Si:ch73-193i2.2"/>
    <property type="match status" value="1"/>
</dbReference>
<keyword evidence="5" id="KW-0107">Calcium channel</keyword>
<dbReference type="OMA" id="NCAPLGE"/>
<dbReference type="InterPro" id="IPR002110">
    <property type="entry name" value="Ankyrin_rpt"/>
</dbReference>
<evidence type="ECO:0000256" key="13">
    <source>
        <dbReference type="ARBA" id="ARBA00023303"/>
    </source>
</evidence>
<dbReference type="GO" id="GO:0005262">
    <property type="term" value="F:calcium channel activity"/>
    <property type="evidence" value="ECO:0000318"/>
    <property type="project" value="GO_Central"/>
</dbReference>
<dbReference type="InParanoid" id="W5NIC3"/>
<feature type="compositionally biased region" description="Polar residues" evidence="16">
    <location>
        <begin position="736"/>
        <end position="745"/>
    </location>
</feature>
<keyword evidence="4" id="KW-0109">Calcium transport</keyword>
<keyword evidence="10 15" id="KW-0040">ANK repeat</keyword>
<dbReference type="OrthoDB" id="194358at2759"/>
<dbReference type="STRING" id="7918.ENSLOCP00000020382"/>
<dbReference type="GO" id="GO:0005886">
    <property type="term" value="C:plasma membrane"/>
    <property type="evidence" value="ECO:0000318"/>
    <property type="project" value="GO_Central"/>
</dbReference>
<evidence type="ECO:0000256" key="8">
    <source>
        <dbReference type="ARBA" id="ARBA00022837"/>
    </source>
</evidence>
<comment type="catalytic activity">
    <reaction evidence="14">
        <text>Ca(2+)(in) = Ca(2+)(out)</text>
        <dbReference type="Rhea" id="RHEA:29671"/>
        <dbReference type="ChEBI" id="CHEBI:29108"/>
    </reaction>
</comment>
<evidence type="ECO:0000256" key="6">
    <source>
        <dbReference type="ARBA" id="ARBA00022692"/>
    </source>
</evidence>
<accession>W5NIC3</accession>
<evidence type="ECO:0000256" key="11">
    <source>
        <dbReference type="ARBA" id="ARBA00023065"/>
    </source>
</evidence>
<dbReference type="InterPro" id="IPR024862">
    <property type="entry name" value="TRPV"/>
</dbReference>
<reference evidence="19" key="2">
    <citation type="submission" date="2025-08" db="UniProtKB">
        <authorList>
            <consortium name="Ensembl"/>
        </authorList>
    </citation>
    <scope>IDENTIFICATION</scope>
</reference>
<feature type="transmembrane region" description="Helical" evidence="17">
    <location>
        <begin position="403"/>
        <end position="421"/>
    </location>
</feature>
<keyword evidence="11" id="KW-0406">Ion transport</keyword>
<feature type="region of interest" description="Disordered" evidence="16">
    <location>
        <begin position="1"/>
        <end position="30"/>
    </location>
</feature>
<dbReference type="SMART" id="SM00248">
    <property type="entry name" value="ANK"/>
    <property type="match status" value="4"/>
</dbReference>
<evidence type="ECO:0000256" key="1">
    <source>
        <dbReference type="ARBA" id="ARBA00004651"/>
    </source>
</evidence>
<keyword evidence="12 17" id="KW-0472">Membrane</keyword>
<evidence type="ECO:0000313" key="20">
    <source>
        <dbReference type="Proteomes" id="UP000018468"/>
    </source>
</evidence>
<dbReference type="Ensembl" id="ENSLOCT00000020417.1">
    <property type="protein sequence ID" value="ENSLOCP00000020382.1"/>
    <property type="gene ID" value="ENSLOCG00000016499.1"/>
</dbReference>
<dbReference type="Gene3D" id="1.10.287.70">
    <property type="match status" value="1"/>
</dbReference>
<reference evidence="20" key="1">
    <citation type="submission" date="2011-12" db="EMBL/GenBank/DDBJ databases">
        <title>The Draft Genome of Lepisosteus oculatus.</title>
        <authorList>
            <consortium name="The Broad Institute Genome Assembly &amp; Analysis Group"/>
            <consortium name="Computational R&amp;D Group"/>
            <consortium name="and Sequencing Platform"/>
            <person name="Di Palma F."/>
            <person name="Alfoldi J."/>
            <person name="Johnson J."/>
            <person name="Berlin A."/>
            <person name="Gnerre S."/>
            <person name="Jaffe D."/>
            <person name="MacCallum I."/>
            <person name="Young S."/>
            <person name="Walker B.J."/>
            <person name="Lander E.S."/>
            <person name="Lindblad-Toh K."/>
        </authorList>
    </citation>
    <scope>NUCLEOTIDE SEQUENCE [LARGE SCALE GENOMIC DNA]</scope>
</reference>
<dbReference type="SUPFAM" id="SSF48403">
    <property type="entry name" value="Ankyrin repeat"/>
    <property type="match status" value="1"/>
</dbReference>
<feature type="transmembrane region" description="Helical" evidence="17">
    <location>
        <begin position="554"/>
        <end position="576"/>
    </location>
</feature>
<keyword evidence="13" id="KW-0407">Ion channel</keyword>
<dbReference type="GeneTree" id="ENSGT00910000144630"/>
<evidence type="ECO:0000256" key="2">
    <source>
        <dbReference type="ARBA" id="ARBA00022448"/>
    </source>
</evidence>
<evidence type="ECO:0000256" key="10">
    <source>
        <dbReference type="ARBA" id="ARBA00023043"/>
    </source>
</evidence>
<evidence type="ECO:0000256" key="3">
    <source>
        <dbReference type="ARBA" id="ARBA00022475"/>
    </source>
</evidence>
<evidence type="ECO:0000256" key="7">
    <source>
        <dbReference type="ARBA" id="ARBA00022737"/>
    </source>
</evidence>
<keyword evidence="6 17" id="KW-0812">Transmembrane</keyword>
<comment type="subcellular location">
    <subcellularLocation>
        <location evidence="1">Cell membrane</location>
        <topology evidence="1">Multi-pass membrane protein</topology>
    </subcellularLocation>
</comment>
<feature type="transmembrane region" description="Helical" evidence="17">
    <location>
        <begin position="514"/>
        <end position="530"/>
    </location>
</feature>
<evidence type="ECO:0000256" key="4">
    <source>
        <dbReference type="ARBA" id="ARBA00022568"/>
    </source>
</evidence>
<feature type="transmembrane region" description="Helical" evidence="17">
    <location>
        <begin position="481"/>
        <end position="502"/>
    </location>
</feature>
<keyword evidence="7" id="KW-0677">Repeat</keyword>
<keyword evidence="2" id="KW-0813">Transport</keyword>
<sequence length="868" mass="98266">MVKPNQVRPTAFDMSEVGPSQAEGQSIGPQVPMASVASTLRAAKKWTSCDCSRKNRSNLLCVRKPLTGKPAESPYQGLAEDIDIIDGKNRTEALNKELLDHFRTLAASNMDTDQVDLQFLESLITDGADVNTADKYGQTALHEISRAWNVNVMKFFLEKGADIHHADSYGVTPLHVAAALDYEEMVELLIERKASLGARTVRDLQTPLHFAAKNDAVGALKILLKHGADISSRDYKQRTPLQLAANLDRSEAARALMELGADAGVRDDDGQLCITAMIGRMAPVARLALNQFHVKDRVTRQQFYYLNLVEPQAPSKTGQHAKKCKENEPTSPLEVIVKQGKLDLIMHPVILKLIKVKWNLYGRLGAWILLLLNFLFILSWTIVAISVALIRPEELPYAFPGDWWRVLVIVVAIVLTVLEVCQELAEMARSRGKMSRWQAWYRDRITADKRCLQPMWPEERYFLEEQLKAILKMRPNYFQDLWNVFDWLVYLLLMVVFGIHVADIFINNVSLRVNSLRVFAVTLIFLWLRLMKHVRAFRVMGPFIVMLGKIVGDVFRFLFLYAEFYVPYACAFWIIFGGTATIPSMETVPKLLYSLYRITLVDDYEFEAMVSVDPIMAYLLCGTFLGLSAILCVNLLIALLSETFQRVYDNATANAVMQQASIILLVEDSMPCLIRFYDPDHIHKHCAPLVEFCDDDITTNKDDDAEMKKVTVQIKEALDDFLESKRDGSKPDDETTNTTEGAQNISKMSSVIQMQRECLRVMKDLQMSQSKQNTALLSLEKEVHELQVLLQLLIATPGSCEILSKQSTSISQNEKKAWRESTAETAQRPPEFPLMTAAKNFETVDMSLQNVTQEIAEQMQGVYKEHAF</sequence>
<keyword evidence="20" id="KW-1185">Reference proteome</keyword>
<dbReference type="PROSITE" id="PS50088">
    <property type="entry name" value="ANK_REPEAT"/>
    <property type="match status" value="4"/>
</dbReference>
<dbReference type="Bgee" id="ENSLOCG00000016499">
    <property type="expression patterns" value="Expressed in larva and 1 other cell type or tissue"/>
</dbReference>
<dbReference type="Proteomes" id="UP000018468">
    <property type="component" value="Linkage group LG16"/>
</dbReference>
<evidence type="ECO:0000256" key="16">
    <source>
        <dbReference type="SAM" id="MobiDB-lite"/>
    </source>
</evidence>
<feature type="repeat" description="ANK" evidence="15">
    <location>
        <begin position="203"/>
        <end position="235"/>
    </location>
</feature>
<feature type="domain" description="Ion transport" evidence="18">
    <location>
        <begin position="461"/>
        <end position="650"/>
    </location>
</feature>
<dbReference type="PANTHER" id="PTHR10582">
    <property type="entry name" value="TRANSIENT RECEPTOR POTENTIAL ION CHANNEL PROTEIN"/>
    <property type="match status" value="1"/>
</dbReference>
<feature type="region of interest" description="Disordered" evidence="16">
    <location>
        <begin position="723"/>
        <end position="745"/>
    </location>
</feature>
<dbReference type="Pfam" id="PF00520">
    <property type="entry name" value="Ion_trans"/>
    <property type="match status" value="1"/>
</dbReference>
<dbReference type="InterPro" id="IPR036770">
    <property type="entry name" value="Ankyrin_rpt-contain_sf"/>
</dbReference>
<dbReference type="GO" id="GO:0098703">
    <property type="term" value="P:calcium ion import across plasma membrane"/>
    <property type="evidence" value="ECO:0000318"/>
    <property type="project" value="GO_Central"/>
</dbReference>
<evidence type="ECO:0000256" key="15">
    <source>
        <dbReference type="PROSITE-ProRule" id="PRU00023"/>
    </source>
</evidence>
<feature type="compositionally biased region" description="Basic and acidic residues" evidence="16">
    <location>
        <begin position="723"/>
        <end position="733"/>
    </location>
</feature>
<keyword evidence="3" id="KW-1003">Cell membrane</keyword>